<gene>
    <name evidence="3" type="ORF">SAMN04488559_102293</name>
</gene>
<dbReference type="PANTHER" id="PTHR11373:SF32">
    <property type="entry name" value="DEOXYGUANOSINETRIPHOSPHATE TRIPHOSPHOHYDROLASE"/>
    <property type="match status" value="1"/>
</dbReference>
<dbReference type="Gene3D" id="1.10.3210.10">
    <property type="entry name" value="Hypothetical protein af1432"/>
    <property type="match status" value="1"/>
</dbReference>
<dbReference type="GO" id="GO:0006203">
    <property type="term" value="P:dGTP catabolic process"/>
    <property type="evidence" value="ECO:0007669"/>
    <property type="project" value="TreeGrafter"/>
</dbReference>
<dbReference type="InterPro" id="IPR003607">
    <property type="entry name" value="HD/PDEase_dom"/>
</dbReference>
<dbReference type="GO" id="GO:0008832">
    <property type="term" value="F:dGTPase activity"/>
    <property type="evidence" value="ECO:0007669"/>
    <property type="project" value="TreeGrafter"/>
</dbReference>
<dbReference type="CDD" id="cd00077">
    <property type="entry name" value="HDc"/>
    <property type="match status" value="1"/>
</dbReference>
<proteinExistence type="predicted"/>
<name>A0A1H9QV39_9LACT</name>
<dbReference type="NCBIfam" id="TIGR01353">
    <property type="entry name" value="dGTP_triPase"/>
    <property type="match status" value="1"/>
</dbReference>
<dbReference type="RefSeq" id="WP_245706215.1">
    <property type="nucleotide sequence ID" value="NZ_FOHA01000002.1"/>
</dbReference>
<dbReference type="Pfam" id="PF01966">
    <property type="entry name" value="HD"/>
    <property type="match status" value="1"/>
</dbReference>
<keyword evidence="4" id="KW-1185">Reference proteome</keyword>
<dbReference type="AlphaFoldDB" id="A0A1H9QV39"/>
<evidence type="ECO:0000259" key="2">
    <source>
        <dbReference type="SMART" id="SM00471"/>
    </source>
</evidence>
<feature type="domain" description="HD/PDEase" evidence="2">
    <location>
        <begin position="59"/>
        <end position="254"/>
    </location>
</feature>
<reference evidence="3 4" key="1">
    <citation type="submission" date="2016-10" db="EMBL/GenBank/DDBJ databases">
        <authorList>
            <person name="de Groot N.N."/>
        </authorList>
    </citation>
    <scope>NUCLEOTIDE SEQUENCE [LARGE SCALE GENOMIC DNA]</scope>
    <source>
        <strain evidence="3 4">DSM 13760</strain>
    </source>
</reference>
<dbReference type="InterPro" id="IPR023293">
    <property type="entry name" value="dGTP_triP_hydro_central_sf"/>
</dbReference>
<dbReference type="InterPro" id="IPR006261">
    <property type="entry name" value="dGTPase"/>
</dbReference>
<dbReference type="InterPro" id="IPR050135">
    <property type="entry name" value="dGTPase-like"/>
</dbReference>
<dbReference type="Gene3D" id="1.10.3550.10">
    <property type="entry name" value="eoxyguanosinetriphosphate triphosphohydrolase domain-like"/>
    <property type="match status" value="1"/>
</dbReference>
<dbReference type="EMBL" id="FOHA01000002">
    <property type="protein sequence ID" value="SER64095.1"/>
    <property type="molecule type" value="Genomic_DNA"/>
</dbReference>
<dbReference type="Proteomes" id="UP000198948">
    <property type="component" value="Unassembled WGS sequence"/>
</dbReference>
<dbReference type="SMART" id="SM00471">
    <property type="entry name" value="HDc"/>
    <property type="match status" value="1"/>
</dbReference>
<evidence type="ECO:0000256" key="1">
    <source>
        <dbReference type="ARBA" id="ARBA00022801"/>
    </source>
</evidence>
<evidence type="ECO:0000313" key="4">
    <source>
        <dbReference type="Proteomes" id="UP000198948"/>
    </source>
</evidence>
<evidence type="ECO:0000313" key="3">
    <source>
        <dbReference type="EMBL" id="SER64095.1"/>
    </source>
</evidence>
<sequence length="441" mass="51503">MEWDKLISNIRIPVAENDSIRNESLKIAFDSDYRRVVKSDSFRRLQDKTQVFPLDRNDFVRTRLTHSLEVAVLARDLLTEVIRLSKNKYLHTDLLSECYRLMETASLIHDIGNPPFGHFGEEAIRIWFKKNGPNLEVWEELTEQQKNDFLIFEGNAQTIRVLTKLHDYNGSADCGMRLTASTIDSVIKYTASSIELDKDILTKKKVGYFYSEQAIFKKIKESTKTENKRHPLVFLLEAADDIAYTFSDVEDGYNYGLYSFNELKNYLIKKTGIYSILDGENEASVIQTFIRVTQMKVYQSASKTFIKNYDDIMAGTFNNDLMNENINEIKLFKALKSFACDYIFNTKEIFDQEVLGFNIMNRLLDEFIPVVLKYDNLSEKMNKYEERLFDNISDWAIKLYKKETKGCLEPEKNYYRLKIAVDFVCSMTDGYARKVHDTLFK</sequence>
<keyword evidence="1" id="KW-0378">Hydrolase</keyword>
<organism evidence="3 4">
    <name type="scientific">Isobaculum melis</name>
    <dbReference type="NCBI Taxonomy" id="142588"/>
    <lineage>
        <taxon>Bacteria</taxon>
        <taxon>Bacillati</taxon>
        <taxon>Bacillota</taxon>
        <taxon>Bacilli</taxon>
        <taxon>Lactobacillales</taxon>
        <taxon>Carnobacteriaceae</taxon>
        <taxon>Isobaculum</taxon>
    </lineage>
</organism>
<dbReference type="STRING" id="142588.SAMN04488559_102293"/>
<dbReference type="NCBIfam" id="NF002205">
    <property type="entry name" value="PRK01096.1"/>
    <property type="match status" value="1"/>
</dbReference>
<dbReference type="InterPro" id="IPR006674">
    <property type="entry name" value="HD_domain"/>
</dbReference>
<accession>A0A1H9QV39</accession>
<dbReference type="InterPro" id="IPR027432">
    <property type="entry name" value="dGTP_triphosphohydrolase_C"/>
</dbReference>
<protein>
    <submittedName>
        <fullName evidence="3">dGTPase</fullName>
    </submittedName>
</protein>
<dbReference type="Gene3D" id="1.10.3410.10">
    <property type="entry name" value="putative deoxyguanosinetriphosphate triphosphohydrolase like domain"/>
    <property type="match status" value="1"/>
</dbReference>
<dbReference type="PANTHER" id="PTHR11373">
    <property type="entry name" value="DEOXYNUCLEOSIDE TRIPHOSPHATE TRIPHOSPHOHYDROLASE"/>
    <property type="match status" value="1"/>
</dbReference>
<dbReference type="SUPFAM" id="SSF109604">
    <property type="entry name" value="HD-domain/PDEase-like"/>
    <property type="match status" value="1"/>
</dbReference>